<proteinExistence type="predicted"/>
<evidence type="ECO:0000313" key="1">
    <source>
        <dbReference type="EMBL" id="QGS11844.1"/>
    </source>
</evidence>
<gene>
    <name evidence="1" type="ORF">FOC40_02975</name>
</gene>
<dbReference type="AlphaFoldDB" id="A0A857AAB4"/>
<organism evidence="1 2">
    <name type="scientific">Schaalia odontolytica</name>
    <dbReference type="NCBI Taxonomy" id="1660"/>
    <lineage>
        <taxon>Bacteria</taxon>
        <taxon>Bacillati</taxon>
        <taxon>Actinomycetota</taxon>
        <taxon>Actinomycetes</taxon>
        <taxon>Actinomycetales</taxon>
        <taxon>Actinomycetaceae</taxon>
        <taxon>Schaalia</taxon>
    </lineage>
</organism>
<accession>A0A857AAB4</accession>
<evidence type="ECO:0000313" key="2">
    <source>
        <dbReference type="Proteomes" id="UP000424490"/>
    </source>
</evidence>
<protein>
    <recommendedName>
        <fullName evidence="3">DUF559 domain-containing protein</fullName>
    </recommendedName>
</protein>
<name>A0A857AAB4_9ACTO</name>
<dbReference type="Proteomes" id="UP000424490">
    <property type="component" value="Chromosome"/>
</dbReference>
<dbReference type="EMBL" id="CP046315">
    <property type="protein sequence ID" value="QGS11844.1"/>
    <property type="molecule type" value="Genomic_DNA"/>
</dbReference>
<sequence length="163" mass="19002">MLEELSRFSSHHGFPRAKALIEATDGGCDNIFEATVLWIIKSLYSGRVVTQFPIAVEDHIYFGDIVLPDLKVIIEPDGRKKFGDTEQEVRENTGKWLARQHDLTNTGWRVIRVRWHDTEDLVTFRTNIAAQIQIEHLPLTQQSLRLWAEPRQQHVPRKQRTHK</sequence>
<reference evidence="1 2" key="1">
    <citation type="submission" date="2019-11" db="EMBL/GenBank/DDBJ databases">
        <title>FDA dAtabase for Regulatory Grade micrObial Sequences (FDA-ARGOS): Supporting development and validation of Infectious Disease Dx tests.</title>
        <authorList>
            <person name="Stonesifer R."/>
            <person name="Tallon L."/>
            <person name="Sadzewicz L."/>
            <person name="Vavikolanu K."/>
            <person name="Mehta A."/>
            <person name="Aluvathingal J."/>
            <person name="Nadendla S."/>
            <person name="Myers T."/>
            <person name="Yan Y."/>
            <person name="Sichtig H."/>
        </authorList>
    </citation>
    <scope>NUCLEOTIDE SEQUENCE [LARGE SCALE GENOMIC DNA]</scope>
    <source>
        <strain evidence="1 2">FDAARGOS_732</strain>
    </source>
</reference>
<evidence type="ECO:0008006" key="3">
    <source>
        <dbReference type="Google" id="ProtNLM"/>
    </source>
</evidence>
<dbReference type="Gene3D" id="3.40.960.10">
    <property type="entry name" value="VSR Endonuclease"/>
    <property type="match status" value="1"/>
</dbReference>